<sequence length="332" mass="35909">MIPFSILDLATVAEGSTISDAFANSRAMAIRAEELGFQRYWLAEHHGMPAVASAATAVLIGHIGSATKRIRIGSGGIMLPNHAPLVIAEQFGTLAHLFPGRVDLGLGRAPGTDMRTARALRRDLEAGAHSFPNDIVELQAYLGTSQPGQILAVPGYGTEVPIWILGSSLYSAHLAAALGLPYAFASHFAPDMLLEAIDIYRSRFQPSASLAQPYVMAGVMGVIADTDEQARYLFTSSQQQFINLRRNNRGLFPRPVDNMDAIWTEMERINVEHTLRYAIVGSPATAAATLDTFIAETSIDELIVSTPVHDFAARIRSLEHFAALPAFAPTRD</sequence>
<gene>
    <name evidence="3" type="ORF">Q4481_14940</name>
</gene>
<keyword evidence="3" id="KW-0560">Oxidoreductase</keyword>
<accession>A0ABT8YNR6</accession>
<dbReference type="CDD" id="cd00347">
    <property type="entry name" value="Flavin_utilizing_monoxygenases"/>
    <property type="match status" value="1"/>
</dbReference>
<keyword evidence="4" id="KW-1185">Reference proteome</keyword>
<comment type="similarity">
    <text evidence="1">To bacterial alkanal monooxygenase alpha and beta chains.</text>
</comment>
<dbReference type="Proteomes" id="UP001174932">
    <property type="component" value="Unassembled WGS sequence"/>
</dbReference>
<organism evidence="3 4">
    <name type="scientific">Rhizobium alvei</name>
    <dbReference type="NCBI Taxonomy" id="1132659"/>
    <lineage>
        <taxon>Bacteria</taxon>
        <taxon>Pseudomonadati</taxon>
        <taxon>Pseudomonadota</taxon>
        <taxon>Alphaproteobacteria</taxon>
        <taxon>Hyphomicrobiales</taxon>
        <taxon>Rhizobiaceae</taxon>
        <taxon>Rhizobium/Agrobacterium group</taxon>
        <taxon>Rhizobium</taxon>
    </lineage>
</organism>
<dbReference type="InterPro" id="IPR036661">
    <property type="entry name" value="Luciferase-like_sf"/>
</dbReference>
<dbReference type="NCBIfam" id="TIGR03558">
    <property type="entry name" value="oxido_grp_1"/>
    <property type="match status" value="1"/>
</dbReference>
<dbReference type="InterPro" id="IPR011251">
    <property type="entry name" value="Luciferase-like_dom"/>
</dbReference>
<dbReference type="InterPro" id="IPR019949">
    <property type="entry name" value="CmoO-like"/>
</dbReference>
<dbReference type="GO" id="GO:0016491">
    <property type="term" value="F:oxidoreductase activity"/>
    <property type="evidence" value="ECO:0007669"/>
    <property type="project" value="UniProtKB-KW"/>
</dbReference>
<dbReference type="EC" id="1.-.-.-" evidence="3"/>
<dbReference type="Gene3D" id="3.20.20.30">
    <property type="entry name" value="Luciferase-like domain"/>
    <property type="match status" value="1"/>
</dbReference>
<evidence type="ECO:0000256" key="1">
    <source>
        <dbReference type="ARBA" id="ARBA00007789"/>
    </source>
</evidence>
<dbReference type="EMBL" id="JAUOZU010000010">
    <property type="protein sequence ID" value="MDO6965261.1"/>
    <property type="molecule type" value="Genomic_DNA"/>
</dbReference>
<name>A0ABT8YNR6_9HYPH</name>
<proteinExistence type="predicted"/>
<dbReference type="RefSeq" id="WP_304377196.1">
    <property type="nucleotide sequence ID" value="NZ_JAUOZU010000010.1"/>
</dbReference>
<evidence type="ECO:0000313" key="4">
    <source>
        <dbReference type="Proteomes" id="UP001174932"/>
    </source>
</evidence>
<comment type="caution">
    <text evidence="3">The sequence shown here is derived from an EMBL/GenBank/DDBJ whole genome shotgun (WGS) entry which is preliminary data.</text>
</comment>
<feature type="domain" description="Luciferase-like" evidence="2">
    <location>
        <begin position="4"/>
        <end position="299"/>
    </location>
</feature>
<evidence type="ECO:0000313" key="3">
    <source>
        <dbReference type="EMBL" id="MDO6965261.1"/>
    </source>
</evidence>
<dbReference type="PANTHER" id="PTHR30137:SF6">
    <property type="entry name" value="LUCIFERASE-LIKE MONOOXYGENASE"/>
    <property type="match status" value="1"/>
</dbReference>
<reference evidence="3" key="2">
    <citation type="submission" date="2023-07" db="EMBL/GenBank/DDBJ databases">
        <authorList>
            <person name="Shen H."/>
        </authorList>
    </citation>
    <scope>NUCLEOTIDE SEQUENCE</scope>
    <source>
        <strain evidence="3">TNR-22</strain>
    </source>
</reference>
<dbReference type="Pfam" id="PF00296">
    <property type="entry name" value="Bac_luciferase"/>
    <property type="match status" value="1"/>
</dbReference>
<dbReference type="SUPFAM" id="SSF51679">
    <property type="entry name" value="Bacterial luciferase-like"/>
    <property type="match status" value="1"/>
</dbReference>
<reference evidence="3" key="1">
    <citation type="journal article" date="2015" name="Int. J. Syst. Evol. Microbiol.">
        <title>Rhizobium alvei sp. nov., isolated from a freshwater river.</title>
        <authorList>
            <person name="Sheu S.Y."/>
            <person name="Huang H.W."/>
            <person name="Young C.C."/>
            <person name="Chen W.M."/>
        </authorList>
    </citation>
    <scope>NUCLEOTIDE SEQUENCE</scope>
    <source>
        <strain evidence="3">TNR-22</strain>
    </source>
</reference>
<evidence type="ECO:0000259" key="2">
    <source>
        <dbReference type="Pfam" id="PF00296"/>
    </source>
</evidence>
<protein>
    <submittedName>
        <fullName evidence="3">LLM class flavin-dependent oxidoreductase</fullName>
        <ecNumber evidence="3">1.-.-.-</ecNumber>
    </submittedName>
</protein>
<dbReference type="InterPro" id="IPR050766">
    <property type="entry name" value="Bact_Lucif_Oxidored"/>
</dbReference>
<dbReference type="PANTHER" id="PTHR30137">
    <property type="entry name" value="LUCIFERASE-LIKE MONOOXYGENASE"/>
    <property type="match status" value="1"/>
</dbReference>